<dbReference type="RefSeq" id="WP_014390996.1">
    <property type="nucleotide sequence ID" value="NZ_CP030096.1"/>
</dbReference>
<protein>
    <submittedName>
        <fullName evidence="1">Uncharacterized protein</fullName>
    </submittedName>
</protein>
<reference evidence="1 2" key="1">
    <citation type="journal article" date="2018" name="Front. Microbiol.">
        <title>Genetic and Phylogenetic Characteristics of Pasteurella multocida Isolates From Different Host Species.</title>
        <authorList>
            <person name="Peng Z."/>
            <person name="Liang W."/>
            <person name="Wang F."/>
            <person name="Xu Z."/>
            <person name="Xie Z."/>
            <person name="Lian Z."/>
            <person name="Hua L."/>
            <person name="Zhou R."/>
            <person name="Chen H."/>
            <person name="Wu B."/>
        </authorList>
    </citation>
    <scope>NUCLEOTIDE SEQUENCE [LARGE SCALE GENOMIC DNA]</scope>
    <source>
        <strain evidence="1 2">HNA06</strain>
    </source>
</reference>
<accession>A0A849CR46</accession>
<sequence>MIYGDYNQPLQIHIDKMISVPDEKWVYGAFNLIIDGYFYPGKEINWTLNIIINWLKSFLDEDINAYDMKNCEEHSAEYLFREAVISRIGYYYDEPEEKISLEELKKIYPKKVGIEISLPEITDTGLELFFFREKEKDILVFYFQGTVSKIELDMGYIHKLIASLPDI</sequence>
<evidence type="ECO:0000313" key="2">
    <source>
        <dbReference type="Proteomes" id="UP000540079"/>
    </source>
</evidence>
<proteinExistence type="predicted"/>
<organism evidence="1 2">
    <name type="scientific">Pasteurella multocida</name>
    <dbReference type="NCBI Taxonomy" id="747"/>
    <lineage>
        <taxon>Bacteria</taxon>
        <taxon>Pseudomonadati</taxon>
        <taxon>Pseudomonadota</taxon>
        <taxon>Gammaproteobacteria</taxon>
        <taxon>Pasteurellales</taxon>
        <taxon>Pasteurellaceae</taxon>
        <taxon>Pasteurella</taxon>
    </lineage>
</organism>
<dbReference type="EMBL" id="PPVL01000004">
    <property type="protein sequence ID" value="NNI78930.1"/>
    <property type="molecule type" value="Genomic_DNA"/>
</dbReference>
<evidence type="ECO:0000313" key="1">
    <source>
        <dbReference type="EMBL" id="NNI78930.1"/>
    </source>
</evidence>
<dbReference type="InterPro" id="IPR028958">
    <property type="entry name" value="Imm42"/>
</dbReference>
<dbReference type="Proteomes" id="UP000540079">
    <property type="component" value="Unassembled WGS sequence"/>
</dbReference>
<gene>
    <name evidence="1" type="ORF">C2800_05770</name>
</gene>
<comment type="caution">
    <text evidence="1">The sequence shown here is derived from an EMBL/GenBank/DDBJ whole genome shotgun (WGS) entry which is preliminary data.</text>
</comment>
<name>A0A849CR46_PASMD</name>
<dbReference type="Pfam" id="PF15593">
    <property type="entry name" value="Imm42"/>
    <property type="match status" value="1"/>
</dbReference>
<dbReference type="AlphaFoldDB" id="A0A849CR46"/>